<comment type="caution">
    <text evidence="4">The sequence shown here is derived from an EMBL/GenBank/DDBJ whole genome shotgun (WGS) entry which is preliminary data.</text>
</comment>
<dbReference type="SUPFAM" id="SSF46894">
    <property type="entry name" value="C-terminal effector domain of the bipartite response regulators"/>
    <property type="match status" value="1"/>
</dbReference>
<keyword evidence="2" id="KW-0472">Membrane</keyword>
<feature type="transmembrane region" description="Helical" evidence="2">
    <location>
        <begin position="115"/>
        <end position="136"/>
    </location>
</feature>
<gene>
    <name evidence="4" type="ORF">KZ820_06720</name>
</gene>
<organism evidence="4 5">
    <name type="scientific">Sphingomonas citri</name>
    <dbReference type="NCBI Taxonomy" id="2862499"/>
    <lineage>
        <taxon>Bacteria</taxon>
        <taxon>Pseudomonadati</taxon>
        <taxon>Pseudomonadota</taxon>
        <taxon>Alphaproteobacteria</taxon>
        <taxon>Sphingomonadales</taxon>
        <taxon>Sphingomonadaceae</taxon>
        <taxon>Sphingomonas</taxon>
    </lineage>
</organism>
<dbReference type="InterPro" id="IPR013249">
    <property type="entry name" value="RNA_pol_sigma70_r4_t2"/>
</dbReference>
<keyword evidence="2" id="KW-1133">Transmembrane helix</keyword>
<accession>A0ABS7BLM3</accession>
<keyword evidence="5" id="KW-1185">Reference proteome</keyword>
<feature type="domain" description="HTH luxR-type" evidence="3">
    <location>
        <begin position="14"/>
        <end position="71"/>
    </location>
</feature>
<dbReference type="InterPro" id="IPR000792">
    <property type="entry name" value="Tscrpt_reg_LuxR_C"/>
</dbReference>
<evidence type="ECO:0000256" key="1">
    <source>
        <dbReference type="SAM" id="MobiDB-lite"/>
    </source>
</evidence>
<dbReference type="InterPro" id="IPR036388">
    <property type="entry name" value="WH-like_DNA-bd_sf"/>
</dbReference>
<dbReference type="Proteomes" id="UP000759103">
    <property type="component" value="Unassembled WGS sequence"/>
</dbReference>
<dbReference type="SMART" id="SM00421">
    <property type="entry name" value="HTH_LUXR"/>
    <property type="match status" value="1"/>
</dbReference>
<evidence type="ECO:0000313" key="4">
    <source>
        <dbReference type="EMBL" id="MBW6530423.1"/>
    </source>
</evidence>
<reference evidence="4 5" key="1">
    <citation type="submission" date="2021-07" db="EMBL/GenBank/DDBJ databases">
        <title>Sphingomonas sp.</title>
        <authorList>
            <person name="Feng G."/>
            <person name="Li J."/>
            <person name="Pan M."/>
        </authorList>
    </citation>
    <scope>NUCLEOTIDE SEQUENCE [LARGE SCALE GENOMIC DNA]</scope>
    <source>
        <strain evidence="4 5">RRHST34</strain>
    </source>
</reference>
<evidence type="ECO:0000313" key="5">
    <source>
        <dbReference type="Proteomes" id="UP000759103"/>
    </source>
</evidence>
<proteinExistence type="predicted"/>
<evidence type="ECO:0000259" key="3">
    <source>
        <dbReference type="SMART" id="SM00421"/>
    </source>
</evidence>
<feature type="region of interest" description="Disordered" evidence="1">
    <location>
        <begin position="251"/>
        <end position="270"/>
    </location>
</feature>
<sequence>MTMNEIDDSMRAAILRLTPGERECLKRCLDHQTAKEMALDLGVSPHAVEKRLKMARAKLGLSSSLEAAKLVAAADESQQLGPQASDLSGSAATVKKDPVAISPPSIVRAERRPTLYVVSGAILMSLLVAAAFITWLQASAPIGSQAVSQAAAQSVSSGSSSATPRPGTEAVLRQLVAGLASGSPDYRQLTPAFAEVVRRDLPGTHPMFKALGELKSVTFSSRGPMRDDIYNLVFANGEVLMSAAIDSEGRMTGGMLRPGNRSPVSVTPSPGTEAAVRRLVAGLASGSPDYDKLAPEFGALVRRDMPMSQPMFASMGELKSVTYRGKGRMNDDVYNLVFANGGVLMSAVLDGQGRMAGGIIAPPGTPIP</sequence>
<evidence type="ECO:0000256" key="2">
    <source>
        <dbReference type="SAM" id="Phobius"/>
    </source>
</evidence>
<keyword evidence="2" id="KW-0812">Transmembrane</keyword>
<name>A0ABS7BLM3_9SPHN</name>
<dbReference type="EMBL" id="JAHXZN010000001">
    <property type="protein sequence ID" value="MBW6530423.1"/>
    <property type="molecule type" value="Genomic_DNA"/>
</dbReference>
<protein>
    <submittedName>
        <fullName evidence="4">Helix-turn-helix transcriptional regulator</fullName>
    </submittedName>
</protein>
<dbReference type="Pfam" id="PF08281">
    <property type="entry name" value="Sigma70_r4_2"/>
    <property type="match status" value="1"/>
</dbReference>
<dbReference type="Gene3D" id="1.10.10.10">
    <property type="entry name" value="Winged helix-like DNA-binding domain superfamily/Winged helix DNA-binding domain"/>
    <property type="match status" value="1"/>
</dbReference>
<dbReference type="InterPro" id="IPR016032">
    <property type="entry name" value="Sig_transdc_resp-reg_C-effctor"/>
</dbReference>